<evidence type="ECO:0000313" key="2">
    <source>
        <dbReference type="Proteomes" id="UP000293398"/>
    </source>
</evidence>
<dbReference type="Proteomes" id="UP000293398">
    <property type="component" value="Unassembled WGS sequence"/>
</dbReference>
<sequence length="103" mass="11363">MQAVTADGPSHDTANDMGAIVTVIATISRDQAFRAKNYGEPKRKSGAGGWFKRTGKPGWRIIALLIIIKRLSRHRVDDATGSRQTAAVLHHRQRYVYIASCCV</sequence>
<organism evidence="1 2">
    <name type="scientific">Advenella incenata</name>
    <dbReference type="NCBI Taxonomy" id="267800"/>
    <lineage>
        <taxon>Bacteria</taxon>
        <taxon>Pseudomonadati</taxon>
        <taxon>Pseudomonadota</taxon>
        <taxon>Betaproteobacteria</taxon>
        <taxon>Burkholderiales</taxon>
        <taxon>Alcaligenaceae</taxon>
    </lineage>
</organism>
<protein>
    <submittedName>
        <fullName evidence="1">Uncharacterized protein</fullName>
    </submittedName>
</protein>
<proteinExistence type="predicted"/>
<comment type="caution">
    <text evidence="1">The sequence shown here is derived from an EMBL/GenBank/DDBJ whole genome shotgun (WGS) entry which is preliminary data.</text>
</comment>
<keyword evidence="2" id="KW-1185">Reference proteome</keyword>
<dbReference type="AlphaFoldDB" id="A0A4Q7VUM5"/>
<reference evidence="1 2" key="1">
    <citation type="submission" date="2019-02" db="EMBL/GenBank/DDBJ databases">
        <title>Genomic Encyclopedia of Type Strains, Phase IV (KMG-IV): sequencing the most valuable type-strain genomes for metagenomic binning, comparative biology and taxonomic classification.</title>
        <authorList>
            <person name="Goeker M."/>
        </authorList>
    </citation>
    <scope>NUCLEOTIDE SEQUENCE [LARGE SCALE GENOMIC DNA]</scope>
    <source>
        <strain evidence="1 2">DSM 23814</strain>
    </source>
</reference>
<name>A0A4Q7VUM5_9BURK</name>
<dbReference type="EMBL" id="SHKO01000001">
    <property type="protein sequence ID" value="RZU00344.1"/>
    <property type="molecule type" value="Genomic_DNA"/>
</dbReference>
<gene>
    <name evidence="1" type="ORF">EV681_2152</name>
</gene>
<evidence type="ECO:0000313" key="1">
    <source>
        <dbReference type="EMBL" id="RZU00344.1"/>
    </source>
</evidence>
<accession>A0A4Q7VUM5</accession>